<dbReference type="OrthoDB" id="3852236at2"/>
<dbReference type="Gene3D" id="3.40.50.1580">
    <property type="entry name" value="Nucleoside phosphorylase domain"/>
    <property type="match status" value="1"/>
</dbReference>
<reference evidence="3" key="1">
    <citation type="submission" date="2019-06" db="EMBL/GenBank/DDBJ databases">
        <title>Gordonia isolated from sludge of a wastewater treatment plant.</title>
        <authorList>
            <person name="Tamura T."/>
            <person name="Aoyama K."/>
            <person name="Kang Y."/>
            <person name="Saito S."/>
            <person name="Akiyama N."/>
            <person name="Yazawa K."/>
            <person name="Gonoi T."/>
            <person name="Mikami Y."/>
        </authorList>
    </citation>
    <scope>NUCLEOTIDE SEQUENCE [LARGE SCALE GENOMIC DNA]</scope>
    <source>
        <strain evidence="3">NBRC 107696</strain>
    </source>
</reference>
<feature type="domain" description="Nucleoside phosphorylase" evidence="1">
    <location>
        <begin position="100"/>
        <end position="173"/>
    </location>
</feature>
<dbReference type="InterPro" id="IPR035994">
    <property type="entry name" value="Nucleoside_phosphorylase_sf"/>
</dbReference>
<gene>
    <name evidence="2" type="ORF">nbrc107696_42770</name>
</gene>
<dbReference type="CDD" id="cd09008">
    <property type="entry name" value="MTAN"/>
    <property type="match status" value="1"/>
</dbReference>
<dbReference type="GO" id="GO:0005829">
    <property type="term" value="C:cytosol"/>
    <property type="evidence" value="ECO:0007669"/>
    <property type="project" value="TreeGrafter"/>
</dbReference>
<sequence length="179" mass="18707">MSVLVVAATRAEAAHVPSDVDVLITGIGKVRAAIALTRALERGGATRVINIGTAGALHDRHSGLFVPSAVVEHDISAAELSAIGFDLADRWEIDGGDGTVLATGDTFVTDVDHRAMLARRADLVDMEGAAVAQVCRAYRVPLTLVKVVSDKADDSAMDWPQVVDAAARDLAAWLAENGV</sequence>
<evidence type="ECO:0000313" key="3">
    <source>
        <dbReference type="Proteomes" id="UP000444960"/>
    </source>
</evidence>
<dbReference type="AlphaFoldDB" id="A0A7I9VFF4"/>
<feature type="domain" description="Nucleoside phosphorylase" evidence="1">
    <location>
        <begin position="23"/>
        <end position="75"/>
    </location>
</feature>
<name>A0A7I9VFF4_9ACTN</name>
<evidence type="ECO:0000313" key="2">
    <source>
        <dbReference type="EMBL" id="GEE03831.1"/>
    </source>
</evidence>
<dbReference type="EMBL" id="BJOV01000005">
    <property type="protein sequence ID" value="GEE03831.1"/>
    <property type="molecule type" value="Genomic_DNA"/>
</dbReference>
<dbReference type="GO" id="GO:0009116">
    <property type="term" value="P:nucleoside metabolic process"/>
    <property type="evidence" value="ECO:0007669"/>
    <property type="project" value="InterPro"/>
</dbReference>
<comment type="caution">
    <text evidence="2">The sequence shown here is derived from an EMBL/GenBank/DDBJ whole genome shotgun (WGS) entry which is preliminary data.</text>
</comment>
<evidence type="ECO:0000259" key="1">
    <source>
        <dbReference type="Pfam" id="PF01048"/>
    </source>
</evidence>
<dbReference type="GO" id="GO:0008782">
    <property type="term" value="F:adenosylhomocysteine nucleosidase activity"/>
    <property type="evidence" value="ECO:0007669"/>
    <property type="project" value="TreeGrafter"/>
</dbReference>
<keyword evidence="3" id="KW-1185">Reference proteome</keyword>
<dbReference type="SUPFAM" id="SSF53167">
    <property type="entry name" value="Purine and uridine phosphorylases"/>
    <property type="match status" value="1"/>
</dbReference>
<organism evidence="2 3">
    <name type="scientific">Gordonia spumicola</name>
    <dbReference type="NCBI Taxonomy" id="589161"/>
    <lineage>
        <taxon>Bacteria</taxon>
        <taxon>Bacillati</taxon>
        <taxon>Actinomycetota</taxon>
        <taxon>Actinomycetes</taxon>
        <taxon>Mycobacteriales</taxon>
        <taxon>Gordoniaceae</taxon>
        <taxon>Gordonia</taxon>
    </lineage>
</organism>
<proteinExistence type="predicted"/>
<dbReference type="PANTHER" id="PTHR46832:SF1">
    <property type="entry name" value="5'-METHYLTHIOADENOSINE_S-ADENOSYLHOMOCYSTEINE NUCLEOSIDASE"/>
    <property type="match status" value="1"/>
</dbReference>
<dbReference type="Proteomes" id="UP000444960">
    <property type="component" value="Unassembled WGS sequence"/>
</dbReference>
<dbReference type="PANTHER" id="PTHR46832">
    <property type="entry name" value="5'-METHYLTHIOADENOSINE/S-ADENOSYLHOMOCYSTEINE NUCLEOSIDASE"/>
    <property type="match status" value="1"/>
</dbReference>
<accession>A0A7I9VFF4</accession>
<dbReference type="NCBIfam" id="NF004168">
    <property type="entry name" value="PRK05634.1"/>
    <property type="match status" value="1"/>
</dbReference>
<dbReference type="InterPro" id="IPR000845">
    <property type="entry name" value="Nucleoside_phosphorylase_d"/>
</dbReference>
<dbReference type="GO" id="GO:0008930">
    <property type="term" value="F:methylthioadenosine nucleosidase activity"/>
    <property type="evidence" value="ECO:0007669"/>
    <property type="project" value="TreeGrafter"/>
</dbReference>
<dbReference type="Pfam" id="PF01048">
    <property type="entry name" value="PNP_UDP_1"/>
    <property type="match status" value="2"/>
</dbReference>
<protein>
    <submittedName>
        <fullName evidence="2">Nucleosidase</fullName>
    </submittedName>
</protein>
<dbReference type="GO" id="GO:0019284">
    <property type="term" value="P:L-methionine salvage from S-adenosylmethionine"/>
    <property type="evidence" value="ECO:0007669"/>
    <property type="project" value="TreeGrafter"/>
</dbReference>
<dbReference type="RefSeq" id="WP_161897284.1">
    <property type="nucleotide sequence ID" value="NZ_BJOV01000005.1"/>
</dbReference>